<feature type="coiled-coil region" evidence="1">
    <location>
        <begin position="75"/>
        <end position="102"/>
    </location>
</feature>
<proteinExistence type="predicted"/>
<dbReference type="Gene3D" id="3.10.100.10">
    <property type="entry name" value="Mannose-Binding Protein A, subunit A"/>
    <property type="match status" value="1"/>
</dbReference>
<accession>A0A9J6BEV4</accession>
<feature type="signal peptide" evidence="3">
    <location>
        <begin position="1"/>
        <end position="18"/>
    </location>
</feature>
<feature type="region of interest" description="Disordered" evidence="2">
    <location>
        <begin position="517"/>
        <end position="548"/>
    </location>
</feature>
<keyword evidence="5" id="KW-1185">Reference proteome</keyword>
<evidence type="ECO:0000256" key="2">
    <source>
        <dbReference type="SAM" id="MobiDB-lite"/>
    </source>
</evidence>
<evidence type="ECO:0008006" key="6">
    <source>
        <dbReference type="Google" id="ProtNLM"/>
    </source>
</evidence>
<dbReference type="Proteomes" id="UP001107558">
    <property type="component" value="Chromosome 4"/>
</dbReference>
<keyword evidence="3" id="KW-0732">Signal</keyword>
<evidence type="ECO:0000313" key="4">
    <source>
        <dbReference type="EMBL" id="KAG5668152.1"/>
    </source>
</evidence>
<dbReference type="EMBL" id="JADBJN010000004">
    <property type="protein sequence ID" value="KAG5668152.1"/>
    <property type="molecule type" value="Genomic_DNA"/>
</dbReference>
<evidence type="ECO:0000313" key="5">
    <source>
        <dbReference type="Proteomes" id="UP001107558"/>
    </source>
</evidence>
<dbReference type="InterPro" id="IPR016186">
    <property type="entry name" value="C-type_lectin-like/link_sf"/>
</dbReference>
<reference evidence="4" key="1">
    <citation type="submission" date="2021-03" db="EMBL/GenBank/DDBJ databases">
        <title>Chromosome level genome of the anhydrobiotic midge Polypedilum vanderplanki.</title>
        <authorList>
            <person name="Yoshida Y."/>
            <person name="Kikawada T."/>
            <person name="Gusev O."/>
        </authorList>
    </citation>
    <scope>NUCLEOTIDE SEQUENCE</scope>
    <source>
        <strain evidence="4">NIAS01</strain>
        <tissue evidence="4">Whole body or cell culture</tissue>
    </source>
</reference>
<comment type="caution">
    <text evidence="4">The sequence shown here is derived from an EMBL/GenBank/DDBJ whole genome shotgun (WGS) entry which is preliminary data.</text>
</comment>
<evidence type="ECO:0000256" key="1">
    <source>
        <dbReference type="SAM" id="Coils"/>
    </source>
</evidence>
<name>A0A9J6BEV4_POLVA</name>
<gene>
    <name evidence="4" type="ORF">PVAND_016104</name>
</gene>
<dbReference type="InterPro" id="IPR016187">
    <property type="entry name" value="CTDL_fold"/>
</dbReference>
<evidence type="ECO:0000256" key="3">
    <source>
        <dbReference type="SAM" id="SignalP"/>
    </source>
</evidence>
<protein>
    <recommendedName>
        <fullName evidence="6">C-type lectin domain-containing protein</fullName>
    </recommendedName>
</protein>
<keyword evidence="1" id="KW-0175">Coiled coil</keyword>
<feature type="compositionally biased region" description="Low complexity" evidence="2">
    <location>
        <begin position="525"/>
        <end position="548"/>
    </location>
</feature>
<dbReference type="AlphaFoldDB" id="A0A9J6BEV4"/>
<feature type="coiled-coil region" evidence="1">
    <location>
        <begin position="148"/>
        <end position="175"/>
    </location>
</feature>
<dbReference type="SUPFAM" id="SSF56436">
    <property type="entry name" value="C-type lectin-like"/>
    <property type="match status" value="1"/>
</dbReference>
<feature type="chain" id="PRO_5039887010" description="C-type lectin domain-containing protein" evidence="3">
    <location>
        <begin position="19"/>
        <end position="589"/>
    </location>
</feature>
<sequence length="589" mass="65510">MKVLVTFLILCLIHKFQCETSETNNELQLAIKATQNLIDIIAKNPEADKDKILSLNKLLNVARSISNGENSKGFRADQLAVCDALKQQIENLNKELANSQVLVHVFKLQMQGAQVFTSALATLTGPSINKLQATYKKIQAMAKTAVKLAESQAAAAEFNKQLKEAKKELEDLQCDSIENVTEIEISTNEEGVNESQSASDETLKSDNEFLLAIKSTQELIDVIAENPKADLDQIKILNELLDVARSLALEDTNFIPSDFRASQSAACTALRRQISTLKAELLNIRSKINSLTFQLQSAQLLVSVLTTLSGPNINRFSSTFRRAQILAQTAKRLTQSTVAEAETLKALLEATKALEKLRCNSPLVKTTEIKTMDSSQRLSLTDCKSTYDLYNNRGIYLKSMCWIDQALDYEGAEDFCRAKGMHLFAITKADENEALRVASDEHIDAIDVWINGKQSEDGSWWVYAPDKKKLLEYIWPTKVYSRWNAFLHYGNYEGSFTTIGGFKQANKTFICEFGKSDEESESTTEELPSFELTNYEDNTTTTTPSPSSQRCPGCFPIINFCALPSSSECTCVAGKMKVQCPIIGPFCCK</sequence>
<organism evidence="4 5">
    <name type="scientific">Polypedilum vanderplanki</name>
    <name type="common">Sleeping chironomid midge</name>
    <dbReference type="NCBI Taxonomy" id="319348"/>
    <lineage>
        <taxon>Eukaryota</taxon>
        <taxon>Metazoa</taxon>
        <taxon>Ecdysozoa</taxon>
        <taxon>Arthropoda</taxon>
        <taxon>Hexapoda</taxon>
        <taxon>Insecta</taxon>
        <taxon>Pterygota</taxon>
        <taxon>Neoptera</taxon>
        <taxon>Endopterygota</taxon>
        <taxon>Diptera</taxon>
        <taxon>Nematocera</taxon>
        <taxon>Chironomoidea</taxon>
        <taxon>Chironomidae</taxon>
        <taxon>Chironominae</taxon>
        <taxon>Polypedilum</taxon>
        <taxon>Polypedilum</taxon>
    </lineage>
</organism>